<keyword evidence="3" id="KW-1185">Reference proteome</keyword>
<feature type="compositionally biased region" description="Low complexity" evidence="1">
    <location>
        <begin position="1"/>
        <end position="18"/>
    </location>
</feature>
<evidence type="ECO:0000256" key="1">
    <source>
        <dbReference type="SAM" id="MobiDB-lite"/>
    </source>
</evidence>
<gene>
    <name evidence="2" type="ORF">WMY93_019447</name>
</gene>
<evidence type="ECO:0000313" key="3">
    <source>
        <dbReference type="Proteomes" id="UP001460270"/>
    </source>
</evidence>
<dbReference type="AlphaFoldDB" id="A0AAW0NRF3"/>
<protein>
    <submittedName>
        <fullName evidence="2">Uncharacterized protein</fullName>
    </submittedName>
</protein>
<accession>A0AAW0NRF3</accession>
<sequence>MVDNARVSSSALVSAASDRAVRGSGDRTGAANTLSGKSAQFRDCGRVGLATLTYAHKGVFSTQFLESKFADPEPSLAAALF</sequence>
<dbReference type="EMBL" id="JBBPFD010000014">
    <property type="protein sequence ID" value="KAK7898594.1"/>
    <property type="molecule type" value="Genomic_DNA"/>
</dbReference>
<organism evidence="2 3">
    <name type="scientific">Mugilogobius chulae</name>
    <name type="common">yellowstripe goby</name>
    <dbReference type="NCBI Taxonomy" id="88201"/>
    <lineage>
        <taxon>Eukaryota</taxon>
        <taxon>Metazoa</taxon>
        <taxon>Chordata</taxon>
        <taxon>Craniata</taxon>
        <taxon>Vertebrata</taxon>
        <taxon>Euteleostomi</taxon>
        <taxon>Actinopterygii</taxon>
        <taxon>Neopterygii</taxon>
        <taxon>Teleostei</taxon>
        <taxon>Neoteleostei</taxon>
        <taxon>Acanthomorphata</taxon>
        <taxon>Gobiaria</taxon>
        <taxon>Gobiiformes</taxon>
        <taxon>Gobioidei</taxon>
        <taxon>Gobiidae</taxon>
        <taxon>Gobionellinae</taxon>
        <taxon>Mugilogobius</taxon>
    </lineage>
</organism>
<feature type="region of interest" description="Disordered" evidence="1">
    <location>
        <begin position="1"/>
        <end position="33"/>
    </location>
</feature>
<reference evidence="3" key="1">
    <citation type="submission" date="2024-04" db="EMBL/GenBank/DDBJ databases">
        <title>Salinicola lusitanus LLJ914,a marine bacterium isolated from the Okinawa Trough.</title>
        <authorList>
            <person name="Li J."/>
        </authorList>
    </citation>
    <scope>NUCLEOTIDE SEQUENCE [LARGE SCALE GENOMIC DNA]</scope>
</reference>
<comment type="caution">
    <text evidence="2">The sequence shown here is derived from an EMBL/GenBank/DDBJ whole genome shotgun (WGS) entry which is preliminary data.</text>
</comment>
<proteinExistence type="predicted"/>
<evidence type="ECO:0000313" key="2">
    <source>
        <dbReference type="EMBL" id="KAK7898594.1"/>
    </source>
</evidence>
<name>A0AAW0NRF3_9GOBI</name>
<dbReference type="Proteomes" id="UP001460270">
    <property type="component" value="Unassembled WGS sequence"/>
</dbReference>